<dbReference type="Proteomes" id="UP000005522">
    <property type="component" value="Chromosome"/>
</dbReference>
<name>A0A059ZUL7_ACICK</name>
<evidence type="ECO:0000313" key="3">
    <source>
        <dbReference type="Proteomes" id="UP000005522"/>
    </source>
</evidence>
<evidence type="ECO:0008006" key="4">
    <source>
        <dbReference type="Google" id="ProtNLM"/>
    </source>
</evidence>
<dbReference type="RefSeq" id="WP_014003605.1">
    <property type="nucleotide sequence ID" value="NZ_CP005986.1"/>
</dbReference>
<dbReference type="EMBL" id="CP005986">
    <property type="protein sequence ID" value="AIA56509.1"/>
    <property type="molecule type" value="Genomic_DNA"/>
</dbReference>
<gene>
    <name evidence="2" type="ORF">Acaty_c2671</name>
</gene>
<feature type="region of interest" description="Disordered" evidence="1">
    <location>
        <begin position="156"/>
        <end position="180"/>
    </location>
</feature>
<evidence type="ECO:0000313" key="2">
    <source>
        <dbReference type="EMBL" id="AIA56509.1"/>
    </source>
</evidence>
<dbReference type="eggNOG" id="ENOG50300H8">
    <property type="taxonomic scope" value="Bacteria"/>
</dbReference>
<reference evidence="2 3" key="1">
    <citation type="journal article" date="2009" name="J. Bacteriol.">
        <title>Draft genome sequence of the extremely acidophilic bacterium Acidithiobacillus caldus ATCC 51756 reveals metabolic versatility in the genus Acidithiobacillus.</title>
        <authorList>
            <person name="Valdes J."/>
            <person name="Quatrini R."/>
            <person name="Hallberg K."/>
            <person name="Dopson M."/>
            <person name="Valenzuela P.D."/>
            <person name="Holmes D.S."/>
        </authorList>
    </citation>
    <scope>NUCLEOTIDE SEQUENCE [LARGE SCALE GENOMIC DNA]</scope>
    <source>
        <strain evidence="3">ATCC 51756 / DSM 8584 / KU</strain>
    </source>
</reference>
<proteinExistence type="predicted"/>
<accession>A0A059ZUL7</accession>
<dbReference type="GeneID" id="92932726"/>
<dbReference type="HOGENOM" id="CLU_938841_0_0_6"/>
<dbReference type="KEGG" id="acz:Acaty_c2671"/>
<protein>
    <recommendedName>
        <fullName evidence="4">OmpA-like domain-containing protein</fullName>
    </recommendedName>
</protein>
<dbReference type="InterPro" id="IPR036737">
    <property type="entry name" value="OmpA-like_sf"/>
</dbReference>
<feature type="compositionally biased region" description="Low complexity" evidence="1">
    <location>
        <begin position="161"/>
        <end position="174"/>
    </location>
</feature>
<dbReference type="AlphaFoldDB" id="A0A059ZUL7"/>
<evidence type="ECO:0000256" key="1">
    <source>
        <dbReference type="SAM" id="MobiDB-lite"/>
    </source>
</evidence>
<dbReference type="SUPFAM" id="SSF103088">
    <property type="entry name" value="OmpA-like"/>
    <property type="match status" value="1"/>
</dbReference>
<organism evidence="2 3">
    <name type="scientific">Acidithiobacillus caldus (strain ATCC 51756 / DSM 8584 / KU)</name>
    <dbReference type="NCBI Taxonomy" id="637389"/>
    <lineage>
        <taxon>Bacteria</taxon>
        <taxon>Pseudomonadati</taxon>
        <taxon>Pseudomonadota</taxon>
        <taxon>Acidithiobacillia</taxon>
        <taxon>Acidithiobacillales</taxon>
        <taxon>Acidithiobacillaceae</taxon>
        <taxon>Acidithiobacillus</taxon>
    </lineage>
</organism>
<sequence length="296" mass="31916">MKVLGTFTLGTALLICPVLVQADLRTTQELQSDMRALAQLEQQQVPADRLAPLRSTLQQMTSDQVNPALFAVDRAIFAAQLEGIRIERDNDQQGQNIATLRRELQKLQSQSQHLQDEYARLRQQLAQQTASGAQSQRLQQEIAQQKQILRQEQQRLEELSKQAPSAPSTASSPSPAVPGIPAGLGQYAQVSAGKDGLRLQMPVAQLFAPSSHQLTANGLQRLRSLANSLRASSASEILVRVSPQPEGTNAATRQAEVILRALRQNGIPDQRLALASGAGVPAGTAELLLVGLGAQP</sequence>
<dbReference type="Gene3D" id="3.30.1330.60">
    <property type="entry name" value="OmpA-like domain"/>
    <property type="match status" value="1"/>
</dbReference>